<protein>
    <submittedName>
        <fullName evidence="5">Thioredoxin-1</fullName>
    </submittedName>
</protein>
<keyword evidence="2" id="KW-0201">Cytochrome c-type biogenesis</keyword>
<dbReference type="KEGG" id="micc:AUP74_01861"/>
<reference evidence="6" key="1">
    <citation type="submission" date="2016-01" db="EMBL/GenBank/DDBJ databases">
        <title>Complete genome sequence of Microbulbifer sp. CCB-MM1, a halophile isolated from Matang Mangrove Forest, Perak.</title>
        <authorList>
            <person name="Moh T.H."/>
            <person name="Dinesh B."/>
            <person name="Lau N.-S."/>
            <person name="Go F."/>
            <person name="Alexander Chong S.-C."/>
        </authorList>
    </citation>
    <scope>NUCLEOTIDE SEQUENCE [LARGE SCALE GENOMIC DNA]</scope>
    <source>
        <strain evidence="6">CCB-MM1</strain>
    </source>
</reference>
<dbReference type="InterPro" id="IPR017937">
    <property type="entry name" value="Thioredoxin_CS"/>
</dbReference>
<dbReference type="GO" id="GO:0030313">
    <property type="term" value="C:cell envelope"/>
    <property type="evidence" value="ECO:0007669"/>
    <property type="project" value="UniProtKB-SubCell"/>
</dbReference>
<dbReference type="SUPFAM" id="SSF52833">
    <property type="entry name" value="Thioredoxin-like"/>
    <property type="match status" value="1"/>
</dbReference>
<dbReference type="Gene3D" id="3.40.30.10">
    <property type="entry name" value="Glutaredoxin"/>
    <property type="match status" value="1"/>
</dbReference>
<dbReference type="RefSeq" id="WP_069947321.1">
    <property type="nucleotide sequence ID" value="NZ_CP014143.1"/>
</dbReference>
<comment type="subcellular location">
    <subcellularLocation>
        <location evidence="1">Cell envelope</location>
    </subcellularLocation>
</comment>
<dbReference type="GO" id="GO:0017004">
    <property type="term" value="P:cytochrome complex assembly"/>
    <property type="evidence" value="ECO:0007669"/>
    <property type="project" value="UniProtKB-KW"/>
</dbReference>
<keyword evidence="3" id="KW-0676">Redox-active center</keyword>
<evidence type="ECO:0000313" key="6">
    <source>
        <dbReference type="Proteomes" id="UP000095672"/>
    </source>
</evidence>
<evidence type="ECO:0000256" key="3">
    <source>
        <dbReference type="ARBA" id="ARBA00023284"/>
    </source>
</evidence>
<dbReference type="InterPro" id="IPR050553">
    <property type="entry name" value="Thioredoxin_ResA/DsbE_sf"/>
</dbReference>
<dbReference type="InterPro" id="IPR036249">
    <property type="entry name" value="Thioredoxin-like_sf"/>
</dbReference>
<dbReference type="STRING" id="1769779.AUP74_01861"/>
<evidence type="ECO:0000256" key="1">
    <source>
        <dbReference type="ARBA" id="ARBA00004196"/>
    </source>
</evidence>
<feature type="domain" description="Thioredoxin" evidence="4">
    <location>
        <begin position="33"/>
        <end position="167"/>
    </location>
</feature>
<dbReference type="Proteomes" id="UP000095672">
    <property type="component" value="Chromosome"/>
</dbReference>
<dbReference type="InterPro" id="IPR013766">
    <property type="entry name" value="Thioredoxin_domain"/>
</dbReference>
<name>A0A1C9W822_9GAMM</name>
<gene>
    <name evidence="5" type="primary">trxA_2</name>
    <name evidence="5" type="ORF">AUP74_01861</name>
</gene>
<dbReference type="InterPro" id="IPR013740">
    <property type="entry name" value="Redoxin"/>
</dbReference>
<accession>A0A1C9W822</accession>
<dbReference type="PATRIC" id="fig|1769779.3.peg.1865"/>
<dbReference type="PROSITE" id="PS51352">
    <property type="entry name" value="THIOREDOXIN_2"/>
    <property type="match status" value="1"/>
</dbReference>
<dbReference type="GO" id="GO:0015036">
    <property type="term" value="F:disulfide oxidoreductase activity"/>
    <property type="evidence" value="ECO:0007669"/>
    <property type="project" value="UniProtKB-ARBA"/>
</dbReference>
<evidence type="ECO:0000256" key="2">
    <source>
        <dbReference type="ARBA" id="ARBA00022748"/>
    </source>
</evidence>
<sequence length="167" mass="18002">MSRKWLGALRQTVVFLVLAALIATGVGLYQQRDIPRDRLPPLAGKTISGDAVDLAALTEQGPVLVYFWATWCGYCRIVSPMVDELAADHQVLSVALQSGADAEVEQYLAGKGWSFATLNDPMGTRSANWGVRVTPTLVILNSAGEVAWVTSGTTSKWGLQLRLALTN</sequence>
<dbReference type="PANTHER" id="PTHR42852">
    <property type="entry name" value="THIOL:DISULFIDE INTERCHANGE PROTEIN DSBE"/>
    <property type="match status" value="1"/>
</dbReference>
<dbReference type="Pfam" id="PF08534">
    <property type="entry name" value="Redoxin"/>
    <property type="match status" value="1"/>
</dbReference>
<dbReference type="CDD" id="cd03011">
    <property type="entry name" value="TlpA_like_ScsD_MtbDsbE"/>
    <property type="match status" value="1"/>
</dbReference>
<dbReference type="PRINTS" id="PR00421">
    <property type="entry name" value="THIOREDOXIN"/>
</dbReference>
<evidence type="ECO:0000313" key="5">
    <source>
        <dbReference type="EMBL" id="AOS97292.1"/>
    </source>
</evidence>
<dbReference type="PANTHER" id="PTHR42852:SF17">
    <property type="entry name" value="THIOREDOXIN-LIKE PROTEIN HI_1115"/>
    <property type="match status" value="1"/>
</dbReference>
<dbReference type="EMBL" id="CP014143">
    <property type="protein sequence ID" value="AOS97292.1"/>
    <property type="molecule type" value="Genomic_DNA"/>
</dbReference>
<evidence type="ECO:0000259" key="4">
    <source>
        <dbReference type="PROSITE" id="PS51352"/>
    </source>
</evidence>
<keyword evidence="6" id="KW-1185">Reference proteome</keyword>
<dbReference type="OrthoDB" id="9799347at2"/>
<dbReference type="PROSITE" id="PS00194">
    <property type="entry name" value="THIOREDOXIN_1"/>
    <property type="match status" value="1"/>
</dbReference>
<proteinExistence type="predicted"/>
<dbReference type="AlphaFoldDB" id="A0A1C9W822"/>
<organism evidence="5 6">
    <name type="scientific">Microbulbifer aggregans</name>
    <dbReference type="NCBI Taxonomy" id="1769779"/>
    <lineage>
        <taxon>Bacteria</taxon>
        <taxon>Pseudomonadati</taxon>
        <taxon>Pseudomonadota</taxon>
        <taxon>Gammaproteobacteria</taxon>
        <taxon>Cellvibrionales</taxon>
        <taxon>Microbulbiferaceae</taxon>
        <taxon>Microbulbifer</taxon>
    </lineage>
</organism>